<evidence type="ECO:0000313" key="5">
    <source>
        <dbReference type="EMBL" id="TRM59360.1"/>
    </source>
</evidence>
<sequence>MRAHQPAARLLVAARAYSQQTPSPYATTGSTNSSKGWAAVRIIADDYGQSLQDKGTGRKRATPEEAWAAMSKSVVPELERQQPAGKYKVNRDLADAFRNLQQILSRNKVSKTYRYQLRHERKGDKRRRLRSENGVRRSRTRSANA</sequence>
<comment type="caution">
    <text evidence="5">The sequence shown here is derived from an EMBL/GenBank/DDBJ whole genome shotgun (WGS) entry which is preliminary data.</text>
</comment>
<keyword evidence="3" id="KW-0687">Ribonucleoprotein</keyword>
<dbReference type="Pfam" id="PF01165">
    <property type="entry name" value="Ribosomal_S21"/>
    <property type="match status" value="1"/>
</dbReference>
<evidence type="ECO:0000313" key="6">
    <source>
        <dbReference type="Proteomes" id="UP000320762"/>
    </source>
</evidence>
<reference evidence="5 6" key="1">
    <citation type="journal article" date="2019" name="New Phytol.">
        <title>Comparative genomics reveals unique wood-decay strategies and fruiting body development in the Schizophyllaceae.</title>
        <authorList>
            <person name="Almasi E."/>
            <person name="Sahu N."/>
            <person name="Krizsan K."/>
            <person name="Balint B."/>
            <person name="Kovacs G.M."/>
            <person name="Kiss B."/>
            <person name="Cseklye J."/>
            <person name="Drula E."/>
            <person name="Henrissat B."/>
            <person name="Nagy I."/>
            <person name="Chovatia M."/>
            <person name="Adam C."/>
            <person name="LaButti K."/>
            <person name="Lipzen A."/>
            <person name="Riley R."/>
            <person name="Grigoriev I.V."/>
            <person name="Nagy L.G."/>
        </authorList>
    </citation>
    <scope>NUCLEOTIDE SEQUENCE [LARGE SCALE GENOMIC DNA]</scope>
    <source>
        <strain evidence="5 6">NL-1724</strain>
    </source>
</reference>
<dbReference type="AlphaFoldDB" id="A0A550C3L1"/>
<name>A0A550C3L1_9AGAR</name>
<dbReference type="GO" id="GO:1990904">
    <property type="term" value="C:ribonucleoprotein complex"/>
    <property type="evidence" value="ECO:0007669"/>
    <property type="project" value="UniProtKB-KW"/>
</dbReference>
<keyword evidence="2" id="KW-0689">Ribosomal protein</keyword>
<keyword evidence="6" id="KW-1185">Reference proteome</keyword>
<accession>A0A550C3L1</accession>
<evidence type="ECO:0000256" key="4">
    <source>
        <dbReference type="SAM" id="MobiDB-lite"/>
    </source>
</evidence>
<organism evidence="5 6">
    <name type="scientific">Schizophyllum amplum</name>
    <dbReference type="NCBI Taxonomy" id="97359"/>
    <lineage>
        <taxon>Eukaryota</taxon>
        <taxon>Fungi</taxon>
        <taxon>Dikarya</taxon>
        <taxon>Basidiomycota</taxon>
        <taxon>Agaricomycotina</taxon>
        <taxon>Agaricomycetes</taxon>
        <taxon>Agaricomycetidae</taxon>
        <taxon>Agaricales</taxon>
        <taxon>Schizophyllaceae</taxon>
        <taxon>Schizophyllum</taxon>
    </lineage>
</organism>
<protein>
    <submittedName>
        <fullName evidence="5">Uncharacterized protein</fullName>
    </submittedName>
</protein>
<feature type="compositionally biased region" description="Basic residues" evidence="4">
    <location>
        <begin position="136"/>
        <end position="145"/>
    </location>
</feature>
<evidence type="ECO:0000256" key="3">
    <source>
        <dbReference type="ARBA" id="ARBA00023274"/>
    </source>
</evidence>
<dbReference type="EMBL" id="VDMD01000028">
    <property type="protein sequence ID" value="TRM59360.1"/>
    <property type="molecule type" value="Genomic_DNA"/>
</dbReference>
<dbReference type="OrthoDB" id="2501249at2759"/>
<proteinExistence type="inferred from homology"/>
<dbReference type="GO" id="GO:0005840">
    <property type="term" value="C:ribosome"/>
    <property type="evidence" value="ECO:0007669"/>
    <property type="project" value="UniProtKB-KW"/>
</dbReference>
<comment type="similarity">
    <text evidence="1">Belongs to the bacterial ribosomal protein bS21 family.</text>
</comment>
<gene>
    <name evidence="5" type="ORF">BD626DRAFT_607920</name>
</gene>
<dbReference type="GO" id="GO:0003735">
    <property type="term" value="F:structural constituent of ribosome"/>
    <property type="evidence" value="ECO:0007669"/>
    <property type="project" value="InterPro"/>
</dbReference>
<dbReference type="InterPro" id="IPR001911">
    <property type="entry name" value="Ribosomal_bS21"/>
</dbReference>
<evidence type="ECO:0000256" key="1">
    <source>
        <dbReference type="ARBA" id="ARBA00006640"/>
    </source>
</evidence>
<evidence type="ECO:0000256" key="2">
    <source>
        <dbReference type="ARBA" id="ARBA00022980"/>
    </source>
</evidence>
<feature type="region of interest" description="Disordered" evidence="4">
    <location>
        <begin position="114"/>
        <end position="145"/>
    </location>
</feature>
<dbReference type="GO" id="GO:0006412">
    <property type="term" value="P:translation"/>
    <property type="evidence" value="ECO:0007669"/>
    <property type="project" value="InterPro"/>
</dbReference>
<dbReference type="Proteomes" id="UP000320762">
    <property type="component" value="Unassembled WGS sequence"/>
</dbReference>